<name>A0ABW4N204_9CAUL</name>
<accession>A0ABW4N204</accession>
<gene>
    <name evidence="1" type="ORF">ACFSC0_11725</name>
</gene>
<dbReference type="InterPro" id="IPR011200">
    <property type="entry name" value="UCP012608"/>
</dbReference>
<reference evidence="2" key="1">
    <citation type="journal article" date="2019" name="Int. J. Syst. Evol. Microbiol.">
        <title>The Global Catalogue of Microorganisms (GCM) 10K type strain sequencing project: providing services to taxonomists for standard genome sequencing and annotation.</title>
        <authorList>
            <consortium name="The Broad Institute Genomics Platform"/>
            <consortium name="The Broad Institute Genome Sequencing Center for Infectious Disease"/>
            <person name="Wu L."/>
            <person name="Ma J."/>
        </authorList>
    </citation>
    <scope>NUCLEOTIDE SEQUENCE [LARGE SCALE GENOMIC DNA]</scope>
    <source>
        <strain evidence="2">DFY28</strain>
    </source>
</reference>
<keyword evidence="2" id="KW-1185">Reference proteome</keyword>
<organism evidence="1 2">
    <name type="scientific">Phenylobacterium terrae</name>
    <dbReference type="NCBI Taxonomy" id="2665495"/>
    <lineage>
        <taxon>Bacteria</taxon>
        <taxon>Pseudomonadati</taxon>
        <taxon>Pseudomonadota</taxon>
        <taxon>Alphaproteobacteria</taxon>
        <taxon>Caulobacterales</taxon>
        <taxon>Caulobacteraceae</taxon>
        <taxon>Phenylobacterium</taxon>
    </lineage>
</organism>
<comment type="caution">
    <text evidence="1">The sequence shown here is derived from an EMBL/GenBank/DDBJ whole genome shotgun (WGS) entry which is preliminary data.</text>
</comment>
<evidence type="ECO:0000313" key="2">
    <source>
        <dbReference type="Proteomes" id="UP001597237"/>
    </source>
</evidence>
<dbReference type="Proteomes" id="UP001597237">
    <property type="component" value="Unassembled WGS sequence"/>
</dbReference>
<dbReference type="EMBL" id="JBHUEY010000001">
    <property type="protein sequence ID" value="MFD1784066.1"/>
    <property type="molecule type" value="Genomic_DNA"/>
</dbReference>
<evidence type="ECO:0000313" key="1">
    <source>
        <dbReference type="EMBL" id="MFD1784066.1"/>
    </source>
</evidence>
<dbReference type="Pfam" id="PF10094">
    <property type="entry name" value="DUF2332"/>
    <property type="match status" value="1"/>
</dbReference>
<dbReference type="RefSeq" id="WP_377282746.1">
    <property type="nucleotide sequence ID" value="NZ_JBHRSI010000008.1"/>
</dbReference>
<protein>
    <submittedName>
        <fullName evidence="1">DUF2332 domain-containing protein</fullName>
    </submittedName>
</protein>
<dbReference type="PIRSF" id="PIRSF012608">
    <property type="entry name" value="UCP012608"/>
    <property type="match status" value="1"/>
</dbReference>
<sequence>MDASISPALISAFEVQAGFCERLGSPFNAALATAAAEAMGRGDGLEGLLRPWAGLSAHEIGEAAVTLRLLGACHDLALSGEAPELAAAYPAPDRDGDPQAAWRIARAAMAARRGRFEAFLGHEPQTNEVRRSAVLLPGFLTIAQATGLPLRGFELGASAGLNLNWDGFRYSLGEHAWGPEDSPVRLAAEWRGPPPPLDAPVQVLERAACDRRPVDLTDPEQRRRLLAFIWPDQFQRLAAARAAIDLALSRGVRVEAADAAEWPAGRAEPRRGAATVLYHSIFWQYLPELSRARLAALIDTLGRTATADAPFAWLRMEPPPGELAHIELRLTHWPGGEDRRLARAHPHGAWVEWTG</sequence>
<proteinExistence type="predicted"/>